<reference evidence="3 4" key="1">
    <citation type="submission" date="2019-03" db="EMBL/GenBank/DDBJ databases">
        <title>Genomic Encyclopedia of Type Strains, Phase III (KMG-III): the genomes of soil and plant-associated and newly described type strains.</title>
        <authorList>
            <person name="Whitman W."/>
        </authorList>
    </citation>
    <scope>NUCLEOTIDE SEQUENCE [LARGE SCALE GENOMIC DNA]</scope>
    <source>
        <strain evidence="3 4">DSM 27373</strain>
    </source>
</reference>
<organism evidence="3 4">
    <name type="scientific">Nesterenkonia aurantiaca</name>
    <dbReference type="NCBI Taxonomy" id="1436010"/>
    <lineage>
        <taxon>Bacteria</taxon>
        <taxon>Bacillati</taxon>
        <taxon>Actinomycetota</taxon>
        <taxon>Actinomycetes</taxon>
        <taxon>Micrococcales</taxon>
        <taxon>Micrococcaceae</taxon>
        <taxon>Nesterenkonia</taxon>
    </lineage>
</organism>
<evidence type="ECO:0000313" key="4">
    <source>
        <dbReference type="Proteomes" id="UP000294506"/>
    </source>
</evidence>
<evidence type="ECO:0000256" key="1">
    <source>
        <dbReference type="SAM" id="Phobius"/>
    </source>
</evidence>
<dbReference type="GO" id="GO:0030163">
    <property type="term" value="P:protein catabolic process"/>
    <property type="evidence" value="ECO:0007669"/>
    <property type="project" value="InterPro"/>
</dbReference>
<feature type="domain" description="Lon proteolytic" evidence="2">
    <location>
        <begin position="256"/>
        <end position="331"/>
    </location>
</feature>
<comment type="caution">
    <text evidence="3">The sequence shown here is derived from an EMBL/GenBank/DDBJ whole genome shotgun (WGS) entry which is preliminary data.</text>
</comment>
<dbReference type="GO" id="GO:0005524">
    <property type="term" value="F:ATP binding"/>
    <property type="evidence" value="ECO:0007669"/>
    <property type="project" value="InterPro"/>
</dbReference>
<protein>
    <submittedName>
        <fullName evidence="3">PDZ domain-containing protein</fullName>
    </submittedName>
</protein>
<proteinExistence type="predicted"/>
<dbReference type="GO" id="GO:0004176">
    <property type="term" value="F:ATP-dependent peptidase activity"/>
    <property type="evidence" value="ECO:0007669"/>
    <property type="project" value="InterPro"/>
</dbReference>
<dbReference type="Gene3D" id="3.30.230.10">
    <property type="match status" value="1"/>
</dbReference>
<keyword evidence="1" id="KW-1133">Transmembrane helix</keyword>
<evidence type="ECO:0000259" key="2">
    <source>
        <dbReference type="Pfam" id="PF05362"/>
    </source>
</evidence>
<dbReference type="InterPro" id="IPR014721">
    <property type="entry name" value="Ribsml_uS5_D2-typ_fold_subgr"/>
</dbReference>
<evidence type="ECO:0000313" key="3">
    <source>
        <dbReference type="EMBL" id="TDS87273.1"/>
    </source>
</evidence>
<dbReference type="InterPro" id="IPR008269">
    <property type="entry name" value="Lon_proteolytic"/>
</dbReference>
<keyword evidence="1" id="KW-0812">Transmembrane</keyword>
<name>A0A4R7G6T5_9MICC</name>
<dbReference type="SUPFAM" id="SSF50156">
    <property type="entry name" value="PDZ domain-like"/>
    <property type="match status" value="1"/>
</dbReference>
<feature type="transmembrane region" description="Helical" evidence="1">
    <location>
        <begin position="21"/>
        <end position="39"/>
    </location>
</feature>
<dbReference type="PANTHER" id="PTHR10046">
    <property type="entry name" value="ATP DEPENDENT LON PROTEASE FAMILY MEMBER"/>
    <property type="match status" value="1"/>
</dbReference>
<dbReference type="EMBL" id="SOAN01000001">
    <property type="protein sequence ID" value="TDS87273.1"/>
    <property type="molecule type" value="Genomic_DNA"/>
</dbReference>
<dbReference type="Proteomes" id="UP000294506">
    <property type="component" value="Unassembled WGS sequence"/>
</dbReference>
<dbReference type="GO" id="GO:0004252">
    <property type="term" value="F:serine-type endopeptidase activity"/>
    <property type="evidence" value="ECO:0007669"/>
    <property type="project" value="InterPro"/>
</dbReference>
<keyword evidence="4" id="KW-1185">Reference proteome</keyword>
<dbReference type="Pfam" id="PF05362">
    <property type="entry name" value="Lon_C"/>
    <property type="match status" value="1"/>
</dbReference>
<sequence>MPIIMTERTLKPKRPSLRRSLQAVAGTSALIIGLLSLLLPSPYLVESPGPIFNTIGEIEDQAVISVNGEETFPTEGSLNLTTVFVAGAPTSTVRVPEAVTGWLNPGTDIQPHELIYPSGTTAEQVQQQNTAAMTSSQDLAVAAALNELGIDYDQQLSVIDFTAEAVEVGTDDQLQPGDQVTAAAGSSITGLQGLRDAVNTAAGQPVALTVLRDGEELDYEVPTYQEADGDYYVGIMLGNEFVFPVDVDIELDGVGGPSAGLMFTLGLVDSMTEGSMTGGEDWAGTGTVDPDGTVGPIGGIAQKVVGARSQGIENFLVPAANCAELDGRVPDGLATYAVEDVAEGHAIVEAVRDSDEDFLAGLEPCGS</sequence>
<dbReference type="Gene3D" id="2.30.42.10">
    <property type="match status" value="1"/>
</dbReference>
<accession>A0A4R7G6T5</accession>
<dbReference type="SUPFAM" id="SSF54211">
    <property type="entry name" value="Ribosomal protein S5 domain 2-like"/>
    <property type="match status" value="1"/>
</dbReference>
<gene>
    <name evidence="3" type="ORF">EV640_10155</name>
</gene>
<dbReference type="GO" id="GO:0006508">
    <property type="term" value="P:proteolysis"/>
    <property type="evidence" value="ECO:0007669"/>
    <property type="project" value="InterPro"/>
</dbReference>
<dbReference type="AlphaFoldDB" id="A0A4R7G6T5"/>
<dbReference type="InterPro" id="IPR036034">
    <property type="entry name" value="PDZ_sf"/>
</dbReference>
<dbReference type="InterPro" id="IPR020568">
    <property type="entry name" value="Ribosomal_Su5_D2-typ_SF"/>
</dbReference>
<dbReference type="InterPro" id="IPR027065">
    <property type="entry name" value="Lon_Prtase"/>
</dbReference>
<keyword evidence="1" id="KW-0472">Membrane</keyword>